<evidence type="ECO:0000256" key="1">
    <source>
        <dbReference type="SAM" id="MobiDB-lite"/>
    </source>
</evidence>
<feature type="compositionally biased region" description="Polar residues" evidence="1">
    <location>
        <begin position="86"/>
        <end position="102"/>
    </location>
</feature>
<evidence type="ECO:0000259" key="2">
    <source>
        <dbReference type="Pfam" id="PF14033"/>
    </source>
</evidence>
<dbReference type="EMBL" id="BRPK01000016">
    <property type="protein sequence ID" value="GLB44156.1"/>
    <property type="molecule type" value="Genomic_DNA"/>
</dbReference>
<accession>A0A9P3UVH4</accession>
<name>A0A9P3UVH4_LYOSH</name>
<evidence type="ECO:0000313" key="3">
    <source>
        <dbReference type="EMBL" id="GLB44156.1"/>
    </source>
</evidence>
<dbReference type="Pfam" id="PF14033">
    <property type="entry name" value="DUF4246"/>
    <property type="match status" value="1"/>
</dbReference>
<sequence>MLIFPAVKASSRLPATSNNLHPEKHKDLYAVTEQVIARAIPLWNLSLTPVRLPLVSNRIKFKCPEYDMYLEDMSDSEGPRREDAKMSTNEKSAEKNGSATCRTSSNRNLGILSLVSVPPHLEDQYPIEGPRELKPDNTVDIWREYEEDGLQIIAKLANIHLTPEKPEYEGGTWHVEGQLHICASAIYNYDSDNLTTSRVAFRQQSNVQRAELKMSYPQGDHDFLEEVFGCEQGGSGVQDLVTVDNPEGRLLTWPNILQHQVQPFNLVDSSKSGHRKIPALFLVV</sequence>
<dbReference type="Proteomes" id="UP001063166">
    <property type="component" value="Unassembled WGS sequence"/>
</dbReference>
<proteinExistence type="predicted"/>
<feature type="region of interest" description="Disordered" evidence="1">
    <location>
        <begin position="72"/>
        <end position="102"/>
    </location>
</feature>
<comment type="caution">
    <text evidence="3">The sequence shown here is derived from an EMBL/GenBank/DDBJ whole genome shotgun (WGS) entry which is preliminary data.</text>
</comment>
<dbReference type="AlphaFoldDB" id="A0A9P3UVH4"/>
<protein>
    <recommendedName>
        <fullName evidence="2">DUF4246 domain-containing protein</fullName>
    </recommendedName>
</protein>
<dbReference type="PANTHER" id="PTHR33119:SF1">
    <property type="entry name" value="FE2OG DIOXYGENASE DOMAIN-CONTAINING PROTEIN"/>
    <property type="match status" value="1"/>
</dbReference>
<gene>
    <name evidence="3" type="ORF">LshimejAT787_1600860</name>
</gene>
<keyword evidence="4" id="KW-1185">Reference proteome</keyword>
<evidence type="ECO:0000313" key="4">
    <source>
        <dbReference type="Proteomes" id="UP001063166"/>
    </source>
</evidence>
<dbReference type="InterPro" id="IPR049192">
    <property type="entry name" value="DUF4246_C"/>
</dbReference>
<dbReference type="OrthoDB" id="415532at2759"/>
<organism evidence="3 4">
    <name type="scientific">Lyophyllum shimeji</name>
    <name type="common">Hon-shimeji</name>
    <name type="synonym">Tricholoma shimeji</name>
    <dbReference type="NCBI Taxonomy" id="47721"/>
    <lineage>
        <taxon>Eukaryota</taxon>
        <taxon>Fungi</taxon>
        <taxon>Dikarya</taxon>
        <taxon>Basidiomycota</taxon>
        <taxon>Agaricomycotina</taxon>
        <taxon>Agaricomycetes</taxon>
        <taxon>Agaricomycetidae</taxon>
        <taxon>Agaricales</taxon>
        <taxon>Tricholomatineae</taxon>
        <taxon>Lyophyllaceae</taxon>
        <taxon>Lyophyllum</taxon>
    </lineage>
</organism>
<reference evidence="3" key="1">
    <citation type="submission" date="2022-07" db="EMBL/GenBank/DDBJ databases">
        <title>The genome of Lyophyllum shimeji provides insight into the initial evolution of ectomycorrhizal fungal genome.</title>
        <authorList>
            <person name="Kobayashi Y."/>
            <person name="Shibata T."/>
            <person name="Hirakawa H."/>
            <person name="Shigenobu S."/>
            <person name="Nishiyama T."/>
            <person name="Yamada A."/>
            <person name="Hasebe M."/>
            <person name="Kawaguchi M."/>
        </authorList>
    </citation>
    <scope>NUCLEOTIDE SEQUENCE</scope>
    <source>
        <strain evidence="3">AT787</strain>
    </source>
</reference>
<dbReference type="PANTHER" id="PTHR33119">
    <property type="entry name" value="IFI3P"/>
    <property type="match status" value="1"/>
</dbReference>
<feature type="domain" description="DUF4246" evidence="2">
    <location>
        <begin position="18"/>
        <end position="283"/>
    </location>
</feature>
<dbReference type="InterPro" id="IPR025340">
    <property type="entry name" value="DUF4246"/>
</dbReference>